<name>A0A2K5AQA8_9ARCH</name>
<gene>
    <name evidence="1" type="ORF">NCAV_0649</name>
</gene>
<dbReference type="EMBL" id="LT981265">
    <property type="protein sequence ID" value="SPC33832.1"/>
    <property type="molecule type" value="Genomic_DNA"/>
</dbReference>
<dbReference type="AlphaFoldDB" id="A0A2K5AQA8"/>
<evidence type="ECO:0000313" key="2">
    <source>
        <dbReference type="Proteomes" id="UP000236248"/>
    </source>
</evidence>
<keyword evidence="2" id="KW-1185">Reference proteome</keyword>
<sequence length="210" mass="23709">MITSPYISTQGFAGHRDYMVYVYLVNKDKKGTIGAGWLAYKDSSNIIRKLSLVYVGDSRYPAAVHNLTVDVSSQTWIDATVRQNAVNSNCWTASTYGQTYNWCFDPKLTNGTAAGSNARSKELYSVGVSDMPGLFDQLKFYDWNIRDWRYFSESNNYKCSSTGGYVLDWLAKYSNAPGNAQIDKVGTGPRTYTTDECTNDQDIWIPYPYE</sequence>
<evidence type="ECO:0000313" key="1">
    <source>
        <dbReference type="EMBL" id="SPC33832.1"/>
    </source>
</evidence>
<proteinExistence type="predicted"/>
<dbReference type="Proteomes" id="UP000236248">
    <property type="component" value="Chromosome NCAV"/>
</dbReference>
<organism evidence="1 2">
    <name type="scientific">Candidatus Nitrosocaldus cavascurensis</name>
    <dbReference type="NCBI Taxonomy" id="2058097"/>
    <lineage>
        <taxon>Archaea</taxon>
        <taxon>Nitrososphaerota</taxon>
        <taxon>Nitrososphaeria</taxon>
        <taxon>Candidatus Nitrosocaldales</taxon>
        <taxon>Candidatus Nitrosocaldaceae</taxon>
        <taxon>Candidatus Nitrosocaldus</taxon>
    </lineage>
</organism>
<protein>
    <submittedName>
        <fullName evidence="1">Uncharacterized protein</fullName>
    </submittedName>
</protein>
<accession>A0A2K5AQA8</accession>
<dbReference type="KEGG" id="ncv:NCAV_0649"/>
<dbReference type="GeneID" id="41594721"/>
<dbReference type="RefSeq" id="WP_103287377.1">
    <property type="nucleotide sequence ID" value="NZ_LT981265.1"/>
</dbReference>
<reference evidence="2" key="1">
    <citation type="submission" date="2018-01" db="EMBL/GenBank/DDBJ databases">
        <authorList>
            <person name="Kerou L M."/>
        </authorList>
    </citation>
    <scope>NUCLEOTIDE SEQUENCE [LARGE SCALE GENOMIC DNA]</scope>
    <source>
        <strain evidence="2">SCU2</strain>
    </source>
</reference>